<dbReference type="InterPro" id="IPR039535">
    <property type="entry name" value="ASST-like"/>
</dbReference>
<feature type="chain" id="PRO_5036010318" evidence="1">
    <location>
        <begin position="23"/>
        <end position="519"/>
    </location>
</feature>
<reference evidence="3 5" key="2">
    <citation type="journal article" date="2016" name="Front. Microbiol.">
        <title>Genome and transcriptome sequences reveal the specific parasitism of the nematophagous Purpureocillium lilacinum 36-1.</title>
        <authorList>
            <person name="Xie J."/>
            <person name="Li S."/>
            <person name="Mo C."/>
            <person name="Xiao X."/>
            <person name="Peng D."/>
            <person name="Wang G."/>
            <person name="Xiao Y."/>
        </authorList>
    </citation>
    <scope>NUCLEOTIDE SEQUENCE [LARGE SCALE GENOMIC DNA]</scope>
    <source>
        <strain evidence="3 5">36-1</strain>
    </source>
</reference>
<dbReference type="Proteomes" id="UP000078340">
    <property type="component" value="Unassembled WGS sequence"/>
</dbReference>
<protein>
    <submittedName>
        <fullName evidence="2">Arylsulfotransferase protein</fullName>
    </submittedName>
</protein>
<dbReference type="Proteomes" id="UP000245956">
    <property type="component" value="Unassembled WGS sequence"/>
</dbReference>
<keyword evidence="1" id="KW-0732">Signal</keyword>
<reference evidence="3" key="1">
    <citation type="submission" date="2015-05" db="EMBL/GenBank/DDBJ databases">
        <authorList>
            <person name="Wang D.B."/>
            <person name="Wang M."/>
        </authorList>
    </citation>
    <scope>NUCLEOTIDE SEQUENCE</scope>
    <source>
        <strain evidence="3">36-1</strain>
    </source>
</reference>
<evidence type="ECO:0000313" key="3">
    <source>
        <dbReference type="EMBL" id="PWI64904.1"/>
    </source>
</evidence>
<proteinExistence type="predicted"/>
<keyword evidence="2" id="KW-0808">Transferase</keyword>
<dbReference type="PANTHER" id="PTHR35340">
    <property type="entry name" value="PQQ ENZYME REPEAT PROTEIN-RELATED"/>
    <property type="match status" value="1"/>
</dbReference>
<feature type="signal peptide" evidence="1">
    <location>
        <begin position="1"/>
        <end position="22"/>
    </location>
</feature>
<reference evidence="2 4" key="3">
    <citation type="submission" date="2016-02" db="EMBL/GenBank/DDBJ databases">
        <title>Biosynthesis of antibiotic leucinostatins and their inhibition on Phytophthora in bio-control Purpureocillium lilacinum.</title>
        <authorList>
            <person name="Wang G."/>
            <person name="Liu Z."/>
            <person name="Lin R."/>
            <person name="Li E."/>
            <person name="Mao Z."/>
            <person name="Ling J."/>
            <person name="Yin W."/>
            <person name="Xie B."/>
        </authorList>
    </citation>
    <scope>NUCLEOTIDE SEQUENCE [LARGE SCALE GENOMIC DNA]</scope>
    <source>
        <strain evidence="2">PLFJ-1</strain>
    </source>
</reference>
<dbReference type="AlphaFoldDB" id="A0A179GF00"/>
<comment type="caution">
    <text evidence="2">The sequence shown here is derived from an EMBL/GenBank/DDBJ whole genome shotgun (WGS) entry which is preliminary data.</text>
</comment>
<evidence type="ECO:0000256" key="1">
    <source>
        <dbReference type="SAM" id="SignalP"/>
    </source>
</evidence>
<name>A0A179GF00_PURLI</name>
<dbReference type="EMBL" id="LSBI01000015">
    <property type="protein sequence ID" value="OAQ75943.1"/>
    <property type="molecule type" value="Genomic_DNA"/>
</dbReference>
<accession>A0A179GF00</accession>
<dbReference type="EMBL" id="LCWV01000042">
    <property type="protein sequence ID" value="PWI64904.1"/>
    <property type="molecule type" value="Genomic_DNA"/>
</dbReference>
<dbReference type="InterPro" id="IPR053143">
    <property type="entry name" value="Arylsulfate_ST"/>
</dbReference>
<dbReference type="STRING" id="33203.A0A179GF00"/>
<dbReference type="GO" id="GO:0016740">
    <property type="term" value="F:transferase activity"/>
    <property type="evidence" value="ECO:0007669"/>
    <property type="project" value="UniProtKB-KW"/>
</dbReference>
<sequence>MRTPATPLGFGLLSLLLRISTASQVRLGSLGGTREDPVDASFWCDRGCYEFATQQTYRSFNGAAPKLKVLVSDERCDGGLTFLEPYGWQAYGSGAATYDDKGDLIWKPTQWAGVRDMKVQRFDDALYMTFWIPDEGSGVGHYIMLDDTYRVFKEIRPAGGMRGDVKNLLITSNGTAILTIDPETRTHSFRAGSTTRRNYGSVFQEIDLHSDKLIFEWHAMDHLNASESIIDSKGSCRSGRHASDDMNPFSIVAMDKNPESGAYLISSPCTRTISSVSAEDGHLQWQLGGAHNSFSGLSDDLATALAVHQHASWDTLGDSAYPTLSILSGGRGVIVRLDLGEMAVVSASVPQGRTQPLSTYGDASPAQVLPNGNVLLSGGVNLGFTEYSRDGKQLCEMRLDHTRGSTRKGRGREHRASKFPWVGRPHTKPSIVVRPETGGDELGGSLYVSWNGATEVGAWVLQSGPSADGNAFINHCTVERHGFETRIPLPLNSENHLRVLALDKDRRFIGTSDSVPRQG</sequence>
<evidence type="ECO:0000313" key="2">
    <source>
        <dbReference type="EMBL" id="OAQ75943.1"/>
    </source>
</evidence>
<dbReference type="PANTHER" id="PTHR35340:SF5">
    <property type="entry name" value="ASST-DOMAIN-CONTAINING PROTEIN"/>
    <property type="match status" value="1"/>
</dbReference>
<gene>
    <name evidence="3" type="ORF">PCL_08451</name>
    <name evidence="2" type="ORF">VFPFJ_10707</name>
</gene>
<dbReference type="Pfam" id="PF14269">
    <property type="entry name" value="Arylsulfotran_2"/>
    <property type="match status" value="1"/>
</dbReference>
<evidence type="ECO:0000313" key="4">
    <source>
        <dbReference type="Proteomes" id="UP000078340"/>
    </source>
</evidence>
<evidence type="ECO:0000313" key="5">
    <source>
        <dbReference type="Proteomes" id="UP000245956"/>
    </source>
</evidence>
<organism evidence="2 4">
    <name type="scientific">Purpureocillium lilacinum</name>
    <name type="common">Paecilomyces lilacinus</name>
    <dbReference type="NCBI Taxonomy" id="33203"/>
    <lineage>
        <taxon>Eukaryota</taxon>
        <taxon>Fungi</taxon>
        <taxon>Dikarya</taxon>
        <taxon>Ascomycota</taxon>
        <taxon>Pezizomycotina</taxon>
        <taxon>Sordariomycetes</taxon>
        <taxon>Hypocreomycetidae</taxon>
        <taxon>Hypocreales</taxon>
        <taxon>Ophiocordycipitaceae</taxon>
        <taxon>Purpureocillium</taxon>
    </lineage>
</organism>